<keyword evidence="2" id="KW-1185">Reference proteome</keyword>
<name>A0A4Q1JNE7_9BACT</name>
<protein>
    <submittedName>
        <fullName evidence="1">Uncharacterized protein</fullName>
    </submittedName>
</protein>
<accession>A0A4Q1JNE7</accession>
<gene>
    <name evidence="1" type="ORF">EO244_04265</name>
</gene>
<proteinExistence type="predicted"/>
<dbReference type="EMBL" id="SAXA01000003">
    <property type="protein sequence ID" value="RXQ96063.1"/>
    <property type="molecule type" value="Genomic_DNA"/>
</dbReference>
<organism evidence="1 2">
    <name type="scientific">Ancylomarina salipaludis</name>
    <dbReference type="NCBI Taxonomy" id="2501299"/>
    <lineage>
        <taxon>Bacteria</taxon>
        <taxon>Pseudomonadati</taxon>
        <taxon>Bacteroidota</taxon>
        <taxon>Bacteroidia</taxon>
        <taxon>Marinilabiliales</taxon>
        <taxon>Marinifilaceae</taxon>
        <taxon>Ancylomarina</taxon>
    </lineage>
</organism>
<comment type="caution">
    <text evidence="1">The sequence shown here is derived from an EMBL/GenBank/DDBJ whole genome shotgun (WGS) entry which is preliminary data.</text>
</comment>
<evidence type="ECO:0000313" key="1">
    <source>
        <dbReference type="EMBL" id="RXQ96063.1"/>
    </source>
</evidence>
<reference evidence="1 2" key="1">
    <citation type="submission" date="2019-01" db="EMBL/GenBank/DDBJ databases">
        <title>Ancylomarina salipaludis sp. nov., isolated from a salt marsh.</title>
        <authorList>
            <person name="Yoon J.-H."/>
        </authorList>
    </citation>
    <scope>NUCLEOTIDE SEQUENCE [LARGE SCALE GENOMIC DNA]</scope>
    <source>
        <strain evidence="1 2">SHSM-M15</strain>
    </source>
</reference>
<dbReference type="RefSeq" id="WP_129253299.1">
    <property type="nucleotide sequence ID" value="NZ_SAXA01000003.1"/>
</dbReference>
<sequence length="109" mass="13116">MKGSINLNSKQNNELLGNVGVNNNETRRSRLIERRNRCLIARFYYWTEIKRLRFDDVLDVLQEEEFFIKDRNIMNIINSSNDYLNNLIKSSATPRELKKQYPTFNWNKN</sequence>
<dbReference type="OrthoDB" id="1045374at2"/>
<dbReference type="AlphaFoldDB" id="A0A4Q1JNE7"/>
<evidence type="ECO:0000313" key="2">
    <source>
        <dbReference type="Proteomes" id="UP000289703"/>
    </source>
</evidence>
<dbReference type="Proteomes" id="UP000289703">
    <property type="component" value="Unassembled WGS sequence"/>
</dbReference>